<accession>A0A1H4EJT9</accession>
<dbReference type="SUPFAM" id="SSF52540">
    <property type="entry name" value="P-loop containing nucleoside triphosphate hydrolases"/>
    <property type="match status" value="1"/>
</dbReference>
<dbReference type="InterPro" id="IPR027417">
    <property type="entry name" value="P-loop_NTPase"/>
</dbReference>
<dbReference type="AlphaFoldDB" id="A0A1H4EJT9"/>
<reference evidence="2 3" key="1">
    <citation type="submission" date="2016-10" db="EMBL/GenBank/DDBJ databases">
        <authorList>
            <person name="de Groot N.N."/>
        </authorList>
    </citation>
    <scope>NUCLEOTIDE SEQUENCE [LARGE SCALE GENOMIC DNA]</scope>
    <source>
        <strain evidence="2 3">ATCC 29281</strain>
    </source>
</reference>
<dbReference type="GeneID" id="97765524"/>
<protein>
    <submittedName>
        <fullName evidence="2">Molybdopterin-guanine dinucleotide biosynthesis protein B</fullName>
    </submittedName>
</protein>
<proteinExistence type="predicted"/>
<evidence type="ECO:0000313" key="2">
    <source>
        <dbReference type="EMBL" id="SEA85275.1"/>
    </source>
</evidence>
<dbReference type="NCBIfam" id="TIGR00176">
    <property type="entry name" value="mobB"/>
    <property type="match status" value="1"/>
</dbReference>
<dbReference type="NCBIfam" id="NF008021">
    <property type="entry name" value="PRK10751.1"/>
    <property type="match status" value="1"/>
</dbReference>
<dbReference type="Pfam" id="PF03205">
    <property type="entry name" value="MobB"/>
    <property type="match status" value="1"/>
</dbReference>
<evidence type="ECO:0000313" key="3">
    <source>
        <dbReference type="Proteomes" id="UP000187280"/>
    </source>
</evidence>
<dbReference type="STRING" id="71657.SAMN02982996_02674"/>
<gene>
    <name evidence="2" type="ORF">SAMN02982996_02674</name>
</gene>
<name>A0A1H4EJT9_9GAMM</name>
<dbReference type="eggNOG" id="COG1763">
    <property type="taxonomic scope" value="Bacteria"/>
</dbReference>
<dbReference type="PANTHER" id="PTHR40072">
    <property type="entry name" value="MOLYBDOPTERIN-GUANINE DINUCLEOTIDE BIOSYNTHESIS ADAPTER PROTEIN-RELATED"/>
    <property type="match status" value="1"/>
</dbReference>
<dbReference type="GO" id="GO:0006777">
    <property type="term" value="P:Mo-molybdopterin cofactor biosynthetic process"/>
    <property type="evidence" value="ECO:0007669"/>
    <property type="project" value="InterPro"/>
</dbReference>
<dbReference type="InterPro" id="IPR052539">
    <property type="entry name" value="MGD_biosynthesis_adapter"/>
</dbReference>
<dbReference type="Gene3D" id="3.40.50.300">
    <property type="entry name" value="P-loop containing nucleotide triphosphate hydrolases"/>
    <property type="match status" value="1"/>
</dbReference>
<dbReference type="Proteomes" id="UP000187280">
    <property type="component" value="Unassembled WGS sequence"/>
</dbReference>
<feature type="domain" description="Molybdopterin-guanine dinucleotide biosynthesis protein B (MobB)" evidence="1">
    <location>
        <begin position="8"/>
        <end position="141"/>
    </location>
</feature>
<dbReference type="FunFam" id="3.40.50.300:FF:000920">
    <property type="entry name" value="Molybdopterin-guanine dinucleotide biosynthesis protein B"/>
    <property type="match status" value="1"/>
</dbReference>
<sequence>MTSPVPLLAIAAYSGTGKTTLLTQLIPLLKAFGIRVGMIKHTHHDMDIDTPGKDSYRLRKAGAEQTLVASANRWALMTETPAQSQPDLAWLTSRMDRTKLDLVLVEGFRHEKIPKIVLYRQETGHDVATLIDDDTLAIASDVPVDVSVPQLDLNHPPAIAEFIRRWLDARQSFL</sequence>
<dbReference type="InterPro" id="IPR004435">
    <property type="entry name" value="MobB_dom"/>
</dbReference>
<keyword evidence="3" id="KW-1185">Reference proteome</keyword>
<organism evidence="2 3">
    <name type="scientific">Lonsdalea quercina</name>
    <dbReference type="NCBI Taxonomy" id="71657"/>
    <lineage>
        <taxon>Bacteria</taxon>
        <taxon>Pseudomonadati</taxon>
        <taxon>Pseudomonadota</taxon>
        <taxon>Gammaproteobacteria</taxon>
        <taxon>Enterobacterales</taxon>
        <taxon>Pectobacteriaceae</taxon>
        <taxon>Lonsdalea</taxon>
    </lineage>
</organism>
<dbReference type="PANTHER" id="PTHR40072:SF1">
    <property type="entry name" value="MOLYBDOPTERIN-GUANINE DINUCLEOTIDE BIOSYNTHESIS ADAPTER PROTEIN"/>
    <property type="match status" value="1"/>
</dbReference>
<dbReference type="EMBL" id="FNQS01000010">
    <property type="protein sequence ID" value="SEA85275.1"/>
    <property type="molecule type" value="Genomic_DNA"/>
</dbReference>
<dbReference type="GO" id="GO:0005525">
    <property type="term" value="F:GTP binding"/>
    <property type="evidence" value="ECO:0007669"/>
    <property type="project" value="InterPro"/>
</dbReference>
<dbReference type="CDD" id="cd03116">
    <property type="entry name" value="MobB"/>
    <property type="match status" value="1"/>
</dbReference>
<evidence type="ECO:0000259" key="1">
    <source>
        <dbReference type="Pfam" id="PF03205"/>
    </source>
</evidence>
<dbReference type="RefSeq" id="WP_026743692.1">
    <property type="nucleotide sequence ID" value="NZ_FNQS01000010.1"/>
</dbReference>